<dbReference type="PANTHER" id="PTHR37422:SF13">
    <property type="entry name" value="LIPOPOLYSACCHARIDE BIOSYNTHESIS PROTEIN PA4999-RELATED"/>
    <property type="match status" value="1"/>
</dbReference>
<evidence type="ECO:0000256" key="2">
    <source>
        <dbReference type="ARBA" id="ARBA00022692"/>
    </source>
</evidence>
<keyword evidence="4 5" id="KW-0472">Membrane</keyword>
<feature type="transmembrane region" description="Helical" evidence="5">
    <location>
        <begin position="333"/>
        <end position="358"/>
    </location>
</feature>
<feature type="transmembrane region" description="Helical" evidence="5">
    <location>
        <begin position="177"/>
        <end position="196"/>
    </location>
</feature>
<gene>
    <name evidence="8" type="ORF">HHX48_12920</name>
</gene>
<evidence type="ECO:0000313" key="8">
    <source>
        <dbReference type="EMBL" id="MBD3586643.1"/>
    </source>
</evidence>
<comment type="caution">
    <text evidence="8">The sequence shown here is derived from an EMBL/GenBank/DDBJ whole genome shotgun (WGS) entry which is preliminary data.</text>
</comment>
<proteinExistence type="predicted"/>
<dbReference type="Pfam" id="PF19358">
    <property type="entry name" value="DUF5935"/>
    <property type="match status" value="1"/>
</dbReference>
<evidence type="ECO:0000259" key="6">
    <source>
        <dbReference type="Pfam" id="PF04932"/>
    </source>
</evidence>
<evidence type="ECO:0000256" key="4">
    <source>
        <dbReference type="ARBA" id="ARBA00023136"/>
    </source>
</evidence>
<feature type="transmembrane region" description="Helical" evidence="5">
    <location>
        <begin position="251"/>
        <end position="266"/>
    </location>
</feature>
<keyword evidence="3 5" id="KW-1133">Transmembrane helix</keyword>
<dbReference type="InterPro" id="IPR007016">
    <property type="entry name" value="O-antigen_ligase-rel_domated"/>
</dbReference>
<dbReference type="Proteomes" id="UP000624419">
    <property type="component" value="Unassembled WGS sequence"/>
</dbReference>
<feature type="domain" description="O-antigen ligase-related" evidence="6">
    <location>
        <begin position="214"/>
        <end position="350"/>
    </location>
</feature>
<feature type="transmembrane region" description="Helical" evidence="5">
    <location>
        <begin position="49"/>
        <end position="71"/>
    </location>
</feature>
<feature type="transmembrane region" description="Helical" evidence="5">
    <location>
        <begin position="110"/>
        <end position="128"/>
    </location>
</feature>
<evidence type="ECO:0000256" key="3">
    <source>
        <dbReference type="ARBA" id="ARBA00022989"/>
    </source>
</evidence>
<feature type="transmembrane region" description="Helical" evidence="5">
    <location>
        <begin position="208"/>
        <end position="224"/>
    </location>
</feature>
<evidence type="ECO:0000313" key="9">
    <source>
        <dbReference type="Proteomes" id="UP000624419"/>
    </source>
</evidence>
<evidence type="ECO:0000256" key="1">
    <source>
        <dbReference type="ARBA" id="ARBA00004141"/>
    </source>
</evidence>
<feature type="domain" description="DUF5935" evidence="7">
    <location>
        <begin position="34"/>
        <end position="197"/>
    </location>
</feature>
<evidence type="ECO:0000256" key="5">
    <source>
        <dbReference type="SAM" id="Phobius"/>
    </source>
</evidence>
<dbReference type="InterPro" id="IPR045979">
    <property type="entry name" value="DUF5935"/>
</dbReference>
<feature type="transmembrane region" description="Helical" evidence="5">
    <location>
        <begin position="135"/>
        <end position="157"/>
    </location>
</feature>
<keyword evidence="9" id="KW-1185">Reference proteome</keyword>
<keyword evidence="2 5" id="KW-0812">Transmembrane</keyword>
<comment type="subcellular location">
    <subcellularLocation>
        <location evidence="1">Membrane</location>
        <topology evidence="1">Multi-pass membrane protein</topology>
    </subcellularLocation>
</comment>
<accession>A0ABR8LM44</accession>
<protein>
    <recommendedName>
        <fullName evidence="10">O-antigen polymerase</fullName>
    </recommendedName>
</protein>
<evidence type="ECO:0000259" key="7">
    <source>
        <dbReference type="Pfam" id="PF19358"/>
    </source>
</evidence>
<name>A0ABR8LM44_9ALTE</name>
<evidence type="ECO:0008006" key="10">
    <source>
        <dbReference type="Google" id="ProtNLM"/>
    </source>
</evidence>
<dbReference type="Pfam" id="PF04932">
    <property type="entry name" value="Wzy_C"/>
    <property type="match status" value="1"/>
</dbReference>
<feature type="transmembrane region" description="Helical" evidence="5">
    <location>
        <begin position="379"/>
        <end position="399"/>
    </location>
</feature>
<dbReference type="EMBL" id="JABBXD010000007">
    <property type="protein sequence ID" value="MBD3586643.1"/>
    <property type="molecule type" value="Genomic_DNA"/>
</dbReference>
<dbReference type="RefSeq" id="WP_191025757.1">
    <property type="nucleotide sequence ID" value="NZ_JABBXD010000007.1"/>
</dbReference>
<organism evidence="8 9">
    <name type="scientific">Salinimonas profundi</name>
    <dbReference type="NCBI Taxonomy" id="2729140"/>
    <lineage>
        <taxon>Bacteria</taxon>
        <taxon>Pseudomonadati</taxon>
        <taxon>Pseudomonadota</taxon>
        <taxon>Gammaproteobacteria</taxon>
        <taxon>Alteromonadales</taxon>
        <taxon>Alteromonadaceae</taxon>
        <taxon>Alteromonas/Salinimonas group</taxon>
        <taxon>Salinimonas</taxon>
    </lineage>
</organism>
<dbReference type="InterPro" id="IPR051533">
    <property type="entry name" value="WaaL-like"/>
</dbReference>
<feature type="transmembrane region" description="Helical" evidence="5">
    <location>
        <begin position="83"/>
        <end position="104"/>
    </location>
</feature>
<sequence length="442" mass="51155">MKTKAQTFHDSDFLFLKVKNLWSYFKSESLAFKSICGYMFVEMFRPQSIFTFLDFMPWAQFFLLLSFVGLFSDSKAKFRFTGTHALLLLFTVILHLSMVTAFNISWSIQYYIYFIQWVIIFLLITTIVTTRERFYTLFLVFFLCALKIAIGTTKNWAMRGFGFTSWGLKGPSGYFENSGELAILMLVLFPIGFYLYKALKGDVGKWEKIVLLAATICPVLTILGSSSRGAQIALVVQLLLMFWRQIFKPKVIIGILITGYIGWQVLPQEQKDRYTTIGTDKSSMQRQLYWENGWEMMKDHPALGVGYFNFRPYFETYYPEDVLYDYAELPHNIFIQIGTDAGFAGLFAYLLLIANALLKKRVTFISSQRDQTKQDEVYHFLWPALKVGIVGFVIAGQFVTVGYYPFLWLSIAFQTALINSLSNKRTDSLVEPQYKLRSNEVR</sequence>
<reference evidence="8 9" key="1">
    <citation type="submission" date="2020-04" db="EMBL/GenBank/DDBJ databases">
        <title>Salinimonas sp. HHU 13199.</title>
        <authorList>
            <person name="Cui X."/>
            <person name="Zhang D."/>
        </authorList>
    </citation>
    <scope>NUCLEOTIDE SEQUENCE [LARGE SCALE GENOMIC DNA]</scope>
    <source>
        <strain evidence="8 9">HHU 13199</strain>
    </source>
</reference>
<dbReference type="PANTHER" id="PTHR37422">
    <property type="entry name" value="TEICHURONIC ACID BIOSYNTHESIS PROTEIN TUAE"/>
    <property type="match status" value="1"/>
</dbReference>